<dbReference type="OrthoDB" id="680114at2"/>
<dbReference type="EMBL" id="PYAW01000013">
    <property type="protein sequence ID" value="PSL42391.1"/>
    <property type="molecule type" value="Genomic_DNA"/>
</dbReference>
<dbReference type="Proteomes" id="UP000240971">
    <property type="component" value="Unassembled WGS sequence"/>
</dbReference>
<protein>
    <submittedName>
        <fullName evidence="1">Uncharacterized protein</fullName>
    </submittedName>
</protein>
<dbReference type="RefSeq" id="WP_158267187.1">
    <property type="nucleotide sequence ID" value="NZ_PYAW01000013.1"/>
</dbReference>
<keyword evidence="2" id="KW-1185">Reference proteome</keyword>
<evidence type="ECO:0000313" key="1">
    <source>
        <dbReference type="EMBL" id="PSL42391.1"/>
    </source>
</evidence>
<dbReference type="AlphaFoldDB" id="A0A2P8H867"/>
<sequence length="52" mass="6258">MKKSKKYDAVAEVRKIREELSLKYWGHTDLLLKDLKAIRKKYKAEEKALEKH</sequence>
<accession>A0A2P8H867</accession>
<comment type="caution">
    <text evidence="1">The sequence shown here is derived from an EMBL/GenBank/DDBJ whole genome shotgun (WGS) entry which is preliminary data.</text>
</comment>
<name>A0A2P8H867_CHINA</name>
<evidence type="ECO:0000313" key="2">
    <source>
        <dbReference type="Proteomes" id="UP000240971"/>
    </source>
</evidence>
<proteinExistence type="predicted"/>
<gene>
    <name evidence="1" type="ORF">CLV51_11329</name>
</gene>
<reference evidence="1 2" key="1">
    <citation type="submission" date="2018-03" db="EMBL/GenBank/DDBJ databases">
        <title>Genomic Encyclopedia of Archaeal and Bacterial Type Strains, Phase II (KMG-II): from individual species to whole genera.</title>
        <authorList>
            <person name="Goeker M."/>
        </authorList>
    </citation>
    <scope>NUCLEOTIDE SEQUENCE [LARGE SCALE GENOMIC DNA]</scope>
    <source>
        <strain evidence="1 2">DSM 24859</strain>
    </source>
</reference>
<organism evidence="1 2">
    <name type="scientific">Chitinophaga niastensis</name>
    <dbReference type="NCBI Taxonomy" id="536980"/>
    <lineage>
        <taxon>Bacteria</taxon>
        <taxon>Pseudomonadati</taxon>
        <taxon>Bacteroidota</taxon>
        <taxon>Chitinophagia</taxon>
        <taxon>Chitinophagales</taxon>
        <taxon>Chitinophagaceae</taxon>
        <taxon>Chitinophaga</taxon>
    </lineage>
</organism>